<dbReference type="GO" id="GO:0004641">
    <property type="term" value="F:phosphoribosylformylglycinamidine cyclo-ligase activity"/>
    <property type="evidence" value="ECO:0007669"/>
    <property type="project" value="UniProtKB-UniRule"/>
</dbReference>
<dbReference type="FunFam" id="3.30.1330.10:FF:000001">
    <property type="entry name" value="Phosphoribosylformylglycinamidine cyclo-ligase"/>
    <property type="match status" value="1"/>
</dbReference>
<dbReference type="Gene3D" id="3.30.1330.10">
    <property type="entry name" value="PurM-like, N-terminal domain"/>
    <property type="match status" value="1"/>
</dbReference>
<evidence type="ECO:0000256" key="9">
    <source>
        <dbReference type="ARBA" id="ARBA00032931"/>
    </source>
</evidence>
<dbReference type="RefSeq" id="WP_263073590.1">
    <property type="nucleotide sequence ID" value="NZ_JAOUSF010000004.1"/>
</dbReference>
<dbReference type="InterPro" id="IPR010918">
    <property type="entry name" value="PurM-like_C_dom"/>
</dbReference>
<dbReference type="EMBL" id="JAOUSF010000004">
    <property type="protein sequence ID" value="MCU9614312.1"/>
    <property type="molecule type" value="Genomic_DNA"/>
</dbReference>
<comment type="catalytic activity">
    <reaction evidence="11 12">
        <text>2-formamido-N(1)-(5-O-phospho-beta-D-ribosyl)acetamidine + ATP = 5-amino-1-(5-phospho-beta-D-ribosyl)imidazole + ADP + phosphate + H(+)</text>
        <dbReference type="Rhea" id="RHEA:23032"/>
        <dbReference type="ChEBI" id="CHEBI:15378"/>
        <dbReference type="ChEBI" id="CHEBI:30616"/>
        <dbReference type="ChEBI" id="CHEBI:43474"/>
        <dbReference type="ChEBI" id="CHEBI:137981"/>
        <dbReference type="ChEBI" id="CHEBI:147287"/>
        <dbReference type="ChEBI" id="CHEBI:456216"/>
        <dbReference type="EC" id="6.3.3.1"/>
    </reaction>
</comment>
<protein>
    <recommendedName>
        <fullName evidence="4 12">Phosphoribosylformylglycinamidine cyclo-ligase</fullName>
        <ecNumber evidence="3 12">6.3.3.1</ecNumber>
    </recommendedName>
    <alternativeName>
        <fullName evidence="9 12">AIR synthase</fullName>
    </alternativeName>
    <alternativeName>
        <fullName evidence="10 12">AIRS</fullName>
    </alternativeName>
    <alternativeName>
        <fullName evidence="8 12">Phosphoribosyl-aminoimidazole synthetase</fullName>
    </alternativeName>
</protein>
<dbReference type="PANTHER" id="PTHR10520">
    <property type="entry name" value="TRIFUNCTIONAL PURINE BIOSYNTHETIC PROTEIN ADENOSINE-3-RELATED"/>
    <property type="match status" value="1"/>
</dbReference>
<evidence type="ECO:0000256" key="10">
    <source>
        <dbReference type="ARBA" id="ARBA00033093"/>
    </source>
</evidence>
<dbReference type="FunFam" id="3.90.650.10:FF:000001">
    <property type="entry name" value="Phosphoribosylformylglycinamidine cyclo-ligase"/>
    <property type="match status" value="1"/>
</dbReference>
<dbReference type="Gene3D" id="3.90.650.10">
    <property type="entry name" value="PurM-like C-terminal domain"/>
    <property type="match status" value="1"/>
</dbReference>
<keyword evidence="12" id="KW-0658">Purine biosynthesis</keyword>
<dbReference type="EC" id="6.3.3.1" evidence="3 12"/>
<comment type="similarity">
    <text evidence="2 12">Belongs to the AIR synthase family.</text>
</comment>
<evidence type="ECO:0000259" key="14">
    <source>
        <dbReference type="Pfam" id="PF02769"/>
    </source>
</evidence>
<accession>A0AAE3IUA9</accession>
<dbReference type="Pfam" id="PF02769">
    <property type="entry name" value="AIRS_C"/>
    <property type="match status" value="1"/>
</dbReference>
<dbReference type="GO" id="GO:0046084">
    <property type="term" value="P:adenine biosynthetic process"/>
    <property type="evidence" value="ECO:0007669"/>
    <property type="project" value="TreeGrafter"/>
</dbReference>
<evidence type="ECO:0000313" key="15">
    <source>
        <dbReference type="EMBL" id="MCU9614312.1"/>
    </source>
</evidence>
<evidence type="ECO:0000256" key="8">
    <source>
        <dbReference type="ARBA" id="ARBA00031908"/>
    </source>
</evidence>
<dbReference type="NCBIfam" id="TIGR00878">
    <property type="entry name" value="purM"/>
    <property type="match status" value="1"/>
</dbReference>
<gene>
    <name evidence="12 15" type="primary">purM</name>
    <name evidence="15" type="ORF">OEV98_12255</name>
</gene>
<dbReference type="PANTHER" id="PTHR10520:SF12">
    <property type="entry name" value="TRIFUNCTIONAL PURINE BIOSYNTHETIC PROTEIN ADENOSINE-3"/>
    <property type="match status" value="1"/>
</dbReference>
<feature type="domain" description="PurM-like C-terminal" evidence="14">
    <location>
        <begin position="175"/>
        <end position="336"/>
    </location>
</feature>
<evidence type="ECO:0000256" key="7">
    <source>
        <dbReference type="ARBA" id="ARBA00022840"/>
    </source>
</evidence>
<dbReference type="CDD" id="cd02196">
    <property type="entry name" value="PurM"/>
    <property type="match status" value="1"/>
</dbReference>
<dbReference type="GO" id="GO:0005829">
    <property type="term" value="C:cytosol"/>
    <property type="evidence" value="ECO:0007669"/>
    <property type="project" value="TreeGrafter"/>
</dbReference>
<evidence type="ECO:0000256" key="4">
    <source>
        <dbReference type="ARBA" id="ARBA00020367"/>
    </source>
</evidence>
<dbReference type="InterPro" id="IPR016188">
    <property type="entry name" value="PurM-like_N"/>
</dbReference>
<evidence type="ECO:0000256" key="11">
    <source>
        <dbReference type="ARBA" id="ARBA00049057"/>
    </source>
</evidence>
<keyword evidence="6 12" id="KW-0547">Nucleotide-binding</keyword>
<keyword evidence="5 12" id="KW-0436">Ligase</keyword>
<proteinExistence type="inferred from homology"/>
<reference evidence="15" key="1">
    <citation type="submission" date="2022-10" db="EMBL/GenBank/DDBJ databases">
        <title>Description of Fervidibacillus gen. nov. in the family Fervidibacillaceae fam. nov. with two species, Fervidibacillus albus sp. nov., and Fervidibacillus halotolerans sp. nov., isolated from tidal flat sediments.</title>
        <authorList>
            <person name="Kwon K.K."/>
            <person name="Yang S.-H."/>
        </authorList>
    </citation>
    <scope>NUCLEOTIDE SEQUENCE</scope>
    <source>
        <strain evidence="15">JCM 19140</strain>
    </source>
</reference>
<evidence type="ECO:0000313" key="16">
    <source>
        <dbReference type="Proteomes" id="UP001209318"/>
    </source>
</evidence>
<dbReference type="SUPFAM" id="SSF55326">
    <property type="entry name" value="PurM N-terminal domain-like"/>
    <property type="match status" value="1"/>
</dbReference>
<evidence type="ECO:0000256" key="12">
    <source>
        <dbReference type="HAMAP-Rule" id="MF_00741"/>
    </source>
</evidence>
<evidence type="ECO:0000256" key="6">
    <source>
        <dbReference type="ARBA" id="ARBA00022741"/>
    </source>
</evidence>
<dbReference type="Proteomes" id="UP001209318">
    <property type="component" value="Unassembled WGS sequence"/>
</dbReference>
<dbReference type="HAMAP" id="MF_00741">
    <property type="entry name" value="AIRS"/>
    <property type="match status" value="1"/>
</dbReference>
<evidence type="ECO:0000256" key="1">
    <source>
        <dbReference type="ARBA" id="ARBA00004686"/>
    </source>
</evidence>
<evidence type="ECO:0000256" key="3">
    <source>
        <dbReference type="ARBA" id="ARBA00013047"/>
    </source>
</evidence>
<organism evidence="15 16">
    <name type="scientific">Perspicuibacillus lycopersici</name>
    <dbReference type="NCBI Taxonomy" id="1325689"/>
    <lineage>
        <taxon>Bacteria</taxon>
        <taxon>Bacillati</taxon>
        <taxon>Bacillota</taxon>
        <taxon>Bacilli</taxon>
        <taxon>Bacillales</taxon>
        <taxon>Bacillaceae</taxon>
        <taxon>Perspicuibacillus</taxon>
    </lineage>
</organism>
<dbReference type="InterPro" id="IPR036676">
    <property type="entry name" value="PurM-like_C_sf"/>
</dbReference>
<dbReference type="GO" id="GO:0004637">
    <property type="term" value="F:phosphoribosylamine-glycine ligase activity"/>
    <property type="evidence" value="ECO:0007669"/>
    <property type="project" value="TreeGrafter"/>
</dbReference>
<evidence type="ECO:0000259" key="13">
    <source>
        <dbReference type="Pfam" id="PF00586"/>
    </source>
</evidence>
<keyword evidence="12" id="KW-0963">Cytoplasm</keyword>
<dbReference type="GO" id="GO:0005524">
    <property type="term" value="F:ATP binding"/>
    <property type="evidence" value="ECO:0007669"/>
    <property type="project" value="UniProtKB-KW"/>
</dbReference>
<dbReference type="InterPro" id="IPR004733">
    <property type="entry name" value="PurM_cligase"/>
</dbReference>
<comment type="pathway">
    <text evidence="1 12">Purine metabolism; IMP biosynthesis via de novo pathway; 5-amino-1-(5-phospho-D-ribosyl)imidazole from N(2)-formyl-N(1)-(5-phospho-D-ribosyl)glycinamide: step 2/2.</text>
</comment>
<feature type="domain" description="PurM-like N-terminal" evidence="13">
    <location>
        <begin position="56"/>
        <end position="161"/>
    </location>
</feature>
<dbReference type="Pfam" id="PF00586">
    <property type="entry name" value="AIRS"/>
    <property type="match status" value="1"/>
</dbReference>
<sequence length="347" mass="37200">MANAYKEAGVNIEAGYESVKRMNKHVQRTARAGVIGGLGGFGGMFDLSQLALKEPVLVSGTDGVGTKLMLSFLMDKHDTIGIDAVAMCVNDIVVQGAEPIYFLDYIACGKAIPERIEAIVKGIADGCEQAGCALIGGETAEMPGMYNEEEYDLAGFAVGAVEKSKLVTGKEITNGDILIGLASSGIHSNGYSLVRKVFLEEANIPLDTFIHELNNTLGEELLRPTKIYVKSILSALEHFEIKGMAHITGGGFVENIPRMLPKSLGAKITIGSWQVPPIFSLLEKVGNLHYMEMFNIFNMGIGMVLAVPSTDANNMIDYLHSIGEEAFIIGSVTDAFANDVQFLGGEK</sequence>
<comment type="subcellular location">
    <subcellularLocation>
        <location evidence="12">Cytoplasm</location>
    </subcellularLocation>
</comment>
<evidence type="ECO:0000256" key="2">
    <source>
        <dbReference type="ARBA" id="ARBA00010280"/>
    </source>
</evidence>
<keyword evidence="16" id="KW-1185">Reference proteome</keyword>
<dbReference type="AlphaFoldDB" id="A0AAE3IUA9"/>
<comment type="caution">
    <text evidence="15">The sequence shown here is derived from an EMBL/GenBank/DDBJ whole genome shotgun (WGS) entry which is preliminary data.</text>
</comment>
<dbReference type="GO" id="GO:0006189">
    <property type="term" value="P:'de novo' IMP biosynthetic process"/>
    <property type="evidence" value="ECO:0007669"/>
    <property type="project" value="UniProtKB-UniRule"/>
</dbReference>
<name>A0AAE3IUA9_9BACI</name>
<evidence type="ECO:0000256" key="5">
    <source>
        <dbReference type="ARBA" id="ARBA00022598"/>
    </source>
</evidence>
<dbReference type="SUPFAM" id="SSF56042">
    <property type="entry name" value="PurM C-terminal domain-like"/>
    <property type="match status" value="1"/>
</dbReference>
<dbReference type="InterPro" id="IPR036921">
    <property type="entry name" value="PurM-like_N_sf"/>
</dbReference>
<keyword evidence="7 12" id="KW-0067">ATP-binding</keyword>